<dbReference type="SMART" id="SM01132">
    <property type="entry name" value="DIL"/>
    <property type="match status" value="1"/>
</dbReference>
<dbReference type="Proteomes" id="UP001219934">
    <property type="component" value="Unassembled WGS sequence"/>
</dbReference>
<feature type="compositionally biased region" description="Basic and acidic residues" evidence="1">
    <location>
        <begin position="140"/>
        <end position="154"/>
    </location>
</feature>
<dbReference type="InterPro" id="IPR000159">
    <property type="entry name" value="RA_dom"/>
</dbReference>
<dbReference type="Gene3D" id="2.30.42.10">
    <property type="match status" value="1"/>
</dbReference>
<evidence type="ECO:0000259" key="2">
    <source>
        <dbReference type="PROSITE" id="PS50106"/>
    </source>
</evidence>
<feature type="domain" description="Dilute" evidence="4">
    <location>
        <begin position="243"/>
        <end position="489"/>
    </location>
</feature>
<dbReference type="InterPro" id="IPR029071">
    <property type="entry name" value="Ubiquitin-like_domsf"/>
</dbReference>
<feature type="domain" description="PDZ" evidence="2">
    <location>
        <begin position="591"/>
        <end position="677"/>
    </location>
</feature>
<name>A0AAD6B7U6_9TELE</name>
<evidence type="ECO:0000313" key="6">
    <source>
        <dbReference type="Proteomes" id="UP001219934"/>
    </source>
</evidence>
<dbReference type="GO" id="GO:0005912">
    <property type="term" value="C:adherens junction"/>
    <property type="evidence" value="ECO:0007669"/>
    <property type="project" value="TreeGrafter"/>
</dbReference>
<keyword evidence="6" id="KW-1185">Reference proteome</keyword>
<feature type="region of interest" description="Disordered" evidence="1">
    <location>
        <begin position="114"/>
        <end position="159"/>
    </location>
</feature>
<dbReference type="GO" id="GO:0050839">
    <property type="term" value="F:cell adhesion molecule binding"/>
    <property type="evidence" value="ECO:0007669"/>
    <property type="project" value="TreeGrafter"/>
</dbReference>
<dbReference type="PROSITE" id="PS50200">
    <property type="entry name" value="RA"/>
    <property type="match status" value="1"/>
</dbReference>
<reference evidence="5" key="1">
    <citation type="submission" date="2022-11" db="EMBL/GenBank/DDBJ databases">
        <title>Chromosome-level genome of Pogonophryne albipinna.</title>
        <authorList>
            <person name="Jo E."/>
        </authorList>
    </citation>
    <scope>NUCLEOTIDE SEQUENCE</scope>
    <source>
        <strain evidence="5">SGF0006</strain>
        <tissue evidence="5">Muscle</tissue>
    </source>
</reference>
<feature type="region of interest" description="Disordered" evidence="1">
    <location>
        <begin position="858"/>
        <end position="939"/>
    </location>
</feature>
<feature type="region of interest" description="Disordered" evidence="1">
    <location>
        <begin position="952"/>
        <end position="1014"/>
    </location>
</feature>
<feature type="domain" description="Ras-associating" evidence="3">
    <location>
        <begin position="16"/>
        <end position="109"/>
    </location>
</feature>
<feature type="compositionally biased region" description="Basic and acidic residues" evidence="1">
    <location>
        <begin position="966"/>
        <end position="995"/>
    </location>
</feature>
<feature type="compositionally biased region" description="Polar residues" evidence="1">
    <location>
        <begin position="864"/>
        <end position="876"/>
    </location>
</feature>
<feature type="region of interest" description="Disordered" evidence="1">
    <location>
        <begin position="171"/>
        <end position="191"/>
    </location>
</feature>
<feature type="compositionally biased region" description="Basic and acidic residues" evidence="1">
    <location>
        <begin position="171"/>
        <end position="188"/>
    </location>
</feature>
<dbReference type="Pfam" id="PF00595">
    <property type="entry name" value="PDZ"/>
    <property type="match status" value="1"/>
</dbReference>
<dbReference type="PROSITE" id="PS51126">
    <property type="entry name" value="DILUTE"/>
    <property type="match status" value="1"/>
</dbReference>
<dbReference type="InterPro" id="IPR028842">
    <property type="entry name" value="Afadin"/>
</dbReference>
<evidence type="ECO:0000256" key="1">
    <source>
        <dbReference type="SAM" id="MobiDB-lite"/>
    </source>
</evidence>
<comment type="caution">
    <text evidence="5">The sequence shown here is derived from an EMBL/GenBank/DDBJ whole genome shotgun (WGS) entry which is preliminary data.</text>
</comment>
<organism evidence="5 6">
    <name type="scientific">Pogonophryne albipinna</name>
    <dbReference type="NCBI Taxonomy" id="1090488"/>
    <lineage>
        <taxon>Eukaryota</taxon>
        <taxon>Metazoa</taxon>
        <taxon>Chordata</taxon>
        <taxon>Craniata</taxon>
        <taxon>Vertebrata</taxon>
        <taxon>Euteleostomi</taxon>
        <taxon>Actinopterygii</taxon>
        <taxon>Neopterygii</taxon>
        <taxon>Teleostei</taxon>
        <taxon>Neoteleostei</taxon>
        <taxon>Acanthomorphata</taxon>
        <taxon>Eupercaria</taxon>
        <taxon>Perciformes</taxon>
        <taxon>Notothenioidei</taxon>
        <taxon>Pogonophryne</taxon>
    </lineage>
</organism>
<dbReference type="InterPro" id="IPR001478">
    <property type="entry name" value="PDZ"/>
</dbReference>
<feature type="compositionally biased region" description="Basic and acidic residues" evidence="1">
    <location>
        <begin position="912"/>
        <end position="922"/>
    </location>
</feature>
<dbReference type="EMBL" id="JAPTMU010000008">
    <property type="protein sequence ID" value="KAJ4938884.1"/>
    <property type="molecule type" value="Genomic_DNA"/>
</dbReference>
<feature type="compositionally biased region" description="Polar residues" evidence="1">
    <location>
        <begin position="885"/>
        <end position="896"/>
    </location>
</feature>
<dbReference type="Pfam" id="PF00788">
    <property type="entry name" value="RA"/>
    <property type="match status" value="1"/>
</dbReference>
<dbReference type="Gene3D" id="3.10.20.90">
    <property type="entry name" value="Phosphatidylinositol 3-kinase Catalytic Subunit, Chain A, domain 1"/>
    <property type="match status" value="1"/>
</dbReference>
<dbReference type="InterPro" id="IPR002710">
    <property type="entry name" value="Dilute_dom"/>
</dbReference>
<accession>A0AAD6B7U6</accession>
<dbReference type="SMART" id="SM00314">
    <property type="entry name" value="RA"/>
    <property type="match status" value="1"/>
</dbReference>
<feature type="compositionally biased region" description="Basic and acidic residues" evidence="1">
    <location>
        <begin position="114"/>
        <end position="123"/>
    </location>
</feature>
<dbReference type="PROSITE" id="PS50106">
    <property type="entry name" value="PDZ"/>
    <property type="match status" value="1"/>
</dbReference>
<dbReference type="AlphaFoldDB" id="A0AAD6B7U6"/>
<dbReference type="Pfam" id="PF01843">
    <property type="entry name" value="DIL"/>
    <property type="match status" value="1"/>
</dbReference>
<dbReference type="CDD" id="cd15471">
    <property type="entry name" value="Myo5p-like_CBD_afadin"/>
    <property type="match status" value="1"/>
</dbReference>
<feature type="compositionally biased region" description="Basic and acidic residues" evidence="1">
    <location>
        <begin position="1002"/>
        <end position="1014"/>
    </location>
</feature>
<evidence type="ECO:0008006" key="7">
    <source>
        <dbReference type="Google" id="ProtNLM"/>
    </source>
</evidence>
<gene>
    <name evidence="5" type="ORF">JOQ06_028350</name>
</gene>
<proteinExistence type="predicted"/>
<dbReference type="PANTHER" id="PTHR10398:SF2">
    <property type="entry name" value="AFADIN"/>
    <property type="match status" value="1"/>
</dbReference>
<dbReference type="SMART" id="SM00228">
    <property type="entry name" value="PDZ"/>
    <property type="match status" value="1"/>
</dbReference>
<evidence type="ECO:0000259" key="3">
    <source>
        <dbReference type="PROSITE" id="PS50200"/>
    </source>
</evidence>
<dbReference type="SUPFAM" id="SSF54236">
    <property type="entry name" value="Ubiquitin-like"/>
    <property type="match status" value="1"/>
</dbReference>
<dbReference type="InterPro" id="IPR036034">
    <property type="entry name" value="PDZ_sf"/>
</dbReference>
<dbReference type="PANTHER" id="PTHR10398">
    <property type="entry name" value="AFADIN"/>
    <property type="match status" value="1"/>
</dbReference>
<dbReference type="SUPFAM" id="SSF50156">
    <property type="entry name" value="PDZ domain-like"/>
    <property type="match status" value="1"/>
</dbReference>
<sequence>MPEEEQREKLSRNLEFHGVMRFYLEDGVSGNVATKCLRVSSSWKTLEVIDTLSEKFRPDMKMLTMSYSLFEIHANKERKLELDDSPLVVQLNWNRDNREGRFVLKKDQKSLEIKEKSQEKEKGGVMQSFKRTLSRKDKKKDKDRNKETEEKRSTENLLNNNSIYVSDYETKKSGGLEGKHKDNPHLSDDPGLPIGVTFSESSEHGFLSAVINYTNSSTVHFHLSPAFILYAAARSALKTQRATEITNKMAAMTGRRQQGIAGALSFWMANTSELLNFLKHDKDLGPITEQSQLNLSHLVHTAYSGLLQCLQSELKKHLPTFLIDPEQHGALPAGIELVLNTLMNGMSLLRRCRVNPALTIQLFSQLFHFISCWLFNQLMVPEPGAPGLRSHYWGAALRQRLSAIEGWAERQGLELAADCHLGHILQATTLLTMNKYSLQDVKAVANSCFRLNSLQLHTLLSGYLYANNEPHIPPSDSSEQPCVWKVVEAVVLLSGSTADQLILSEGREVFLQESLDLQLPFLLPEGGYSCSFITGTPAGLRDFLEPICRKGLCCLTSQPNSRGDWTVFFSETDSSAESTYMAVHREPEVETITLKKPLNSGMGVSIVAAKGAGRANLGIYIKSIVKGGPAEMNGRLTAGDQLLSVDGHSLVGLSQERAAVIMMHTGPVVALQVEKSSARLHGLEALLNTGDQSQTKPSGETLLLQGGNRRRREQLMQKNRQLFRSNPNMTDVSPEDEAVVRGNNMAAVSSVNLCAPDAYHREYLTLPTPKSSQEKQRSDSALQTFTVSLKPAESSRTCMRQALSQENLCVDRDRESDRQHPLLDGRQTALRNLPSFPLRSCVSTDLLSERQQGPVRIDIPLPRTVSSRPPLTSFLQGSRVRVSDGSLQRPSSNKPQVSIPPTKHVSFQDPPAWKREAQEKHASMQQEVQDLQGKERRMAEESARLTRLSQLERRAQSKQLSAVTAELKESAGSRLAQKEDKTKTELKSASSRDVDSVAAKQNQEEVKRAPAPEQLTFKERQRLFSLASSA</sequence>
<protein>
    <recommendedName>
        <fullName evidence="7">Afadin-like</fullName>
    </recommendedName>
</protein>
<dbReference type="GO" id="GO:0007165">
    <property type="term" value="P:signal transduction"/>
    <property type="evidence" value="ECO:0007669"/>
    <property type="project" value="InterPro"/>
</dbReference>
<evidence type="ECO:0000259" key="4">
    <source>
        <dbReference type="PROSITE" id="PS51126"/>
    </source>
</evidence>
<dbReference type="GO" id="GO:0032880">
    <property type="term" value="P:regulation of protein localization"/>
    <property type="evidence" value="ECO:0007669"/>
    <property type="project" value="TreeGrafter"/>
</dbReference>
<dbReference type="InterPro" id="IPR037977">
    <property type="entry name" value="CBD_Afadin"/>
</dbReference>
<evidence type="ECO:0000313" key="5">
    <source>
        <dbReference type="EMBL" id="KAJ4938884.1"/>
    </source>
</evidence>